<evidence type="ECO:0000313" key="2">
    <source>
        <dbReference type="EMBL" id="OJA07982.1"/>
    </source>
</evidence>
<proteinExistence type="predicted"/>
<comment type="caution">
    <text evidence="2">The sequence shown here is derived from an EMBL/GenBank/DDBJ whole genome shotgun (WGS) entry which is preliminary data.</text>
</comment>
<protein>
    <recommendedName>
        <fullName evidence="1">F-box domain-containing protein</fullName>
    </recommendedName>
</protein>
<dbReference type="InterPro" id="IPR001810">
    <property type="entry name" value="F-box_dom"/>
</dbReference>
<reference evidence="2 3" key="1">
    <citation type="submission" date="2016-03" db="EMBL/GenBank/DDBJ databases">
        <title>Comparative genomics of the ectomycorrhizal sister species Rhizopogon vinicolor and Rhizopogon vesiculosus (Basidiomycota: Boletales) reveals a divergence of the mating type B locus.</title>
        <authorList>
            <person name="Mujic A.B."/>
            <person name="Kuo A."/>
            <person name="Tritt A."/>
            <person name="Lipzen A."/>
            <person name="Chen C."/>
            <person name="Johnson J."/>
            <person name="Sharma A."/>
            <person name="Barry K."/>
            <person name="Grigoriev I.V."/>
            <person name="Spatafora J.W."/>
        </authorList>
    </citation>
    <scope>NUCLEOTIDE SEQUENCE [LARGE SCALE GENOMIC DNA]</scope>
    <source>
        <strain evidence="2 3">AM-OR11-056</strain>
    </source>
</reference>
<evidence type="ECO:0000313" key="3">
    <source>
        <dbReference type="Proteomes" id="UP000183567"/>
    </source>
</evidence>
<dbReference type="AlphaFoldDB" id="A0A1J8PFE9"/>
<name>A0A1J8PFE9_9AGAM</name>
<dbReference type="Gene3D" id="1.20.1280.50">
    <property type="match status" value="1"/>
</dbReference>
<dbReference type="InterPro" id="IPR036047">
    <property type="entry name" value="F-box-like_dom_sf"/>
</dbReference>
<dbReference type="SMART" id="SM00256">
    <property type="entry name" value="FBOX"/>
    <property type="match status" value="1"/>
</dbReference>
<evidence type="ECO:0000259" key="1">
    <source>
        <dbReference type="PROSITE" id="PS50181"/>
    </source>
</evidence>
<accession>A0A1J8PFE9</accession>
<dbReference type="PROSITE" id="PS50181">
    <property type="entry name" value="FBOX"/>
    <property type="match status" value="1"/>
</dbReference>
<feature type="domain" description="F-box" evidence="1">
    <location>
        <begin position="30"/>
        <end position="76"/>
    </location>
</feature>
<gene>
    <name evidence="2" type="ORF">AZE42_01085</name>
</gene>
<dbReference type="CDD" id="cd09917">
    <property type="entry name" value="F-box_SF"/>
    <property type="match status" value="1"/>
</dbReference>
<dbReference type="EMBL" id="LVVM01006478">
    <property type="protein sequence ID" value="OJA07982.1"/>
    <property type="molecule type" value="Genomic_DNA"/>
</dbReference>
<organism evidence="2 3">
    <name type="scientific">Rhizopogon vesiculosus</name>
    <dbReference type="NCBI Taxonomy" id="180088"/>
    <lineage>
        <taxon>Eukaryota</taxon>
        <taxon>Fungi</taxon>
        <taxon>Dikarya</taxon>
        <taxon>Basidiomycota</taxon>
        <taxon>Agaricomycotina</taxon>
        <taxon>Agaricomycetes</taxon>
        <taxon>Agaricomycetidae</taxon>
        <taxon>Boletales</taxon>
        <taxon>Suillineae</taxon>
        <taxon>Rhizopogonaceae</taxon>
        <taxon>Rhizopogon</taxon>
    </lineage>
</organism>
<keyword evidence="3" id="KW-1185">Reference proteome</keyword>
<dbReference type="Pfam" id="PF12937">
    <property type="entry name" value="F-box-like"/>
    <property type="match status" value="1"/>
</dbReference>
<sequence>MHISITSVRNAFRPNGKELSCSSFEMIQAVISFETLPEDLLHHIFRFLSVTDVIRLQRVSKTLRSTVLRDKTWYILYRAFPQPHVSALLSIHSASYLKSWLTSREKFDRWCTNGPRDGRIIMDSKRSNVRPLNFGNRELPSPGVARRRTVELYPDATGNHTPYGLIFSRWLVVTSLCSSEAPVRCFDLDADNGDDPAEEVALQLYAKHSTVLYTTSGMIFDLRCVQSARINGERVAFVILVENFFALYAPVLFVNDTFLTYWFSYIRKVFQFQITSRCSQPHIALQEVLTWHDMHLSSLRDVSLGPRLIAIKYARGGTFRNPGPESDHILCLDIETSETFTVPHDDQASLISIESMLSCTSHLLLLRPSLTHTLVQAYEIPPSPFNEHFACKERASSGNRNPNSPIRRLQCSHEGVVGSKLSHVVLVHDPMFPNPHPHSAEAGGYRDDEGVTITASFYNRTDDNKTFLGLVRLTLLPRDSPSSGGIATRILGSHIHPADPSPPTVIMDSSFNGTTKGFVFYPEVAEASSMPRFRVRAALSARSPQPPEAEFISMMLGEETGERHKKRREITSLVRTTAAALRYTDFASGDEDTLEEAQAARKARATIRVVPCPLPVDGISARDILFDGCTGRMVCRRPVRIAHRWIKRIEVWDIV</sequence>
<dbReference type="SUPFAM" id="SSF81383">
    <property type="entry name" value="F-box domain"/>
    <property type="match status" value="1"/>
</dbReference>
<dbReference type="Proteomes" id="UP000183567">
    <property type="component" value="Unassembled WGS sequence"/>
</dbReference>
<dbReference type="OrthoDB" id="2688364at2759"/>